<keyword evidence="3" id="KW-1185">Reference proteome</keyword>
<feature type="domain" description="Reverse transcriptase zinc-binding" evidence="1">
    <location>
        <begin position="21"/>
        <end position="111"/>
    </location>
</feature>
<dbReference type="Proteomes" id="UP000554482">
    <property type="component" value="Unassembled WGS sequence"/>
</dbReference>
<proteinExistence type="predicted"/>
<feature type="non-terminal residue" evidence="2">
    <location>
        <position position="1"/>
    </location>
</feature>
<dbReference type="OrthoDB" id="675217at2759"/>
<name>A0A7J6VFR6_THATH</name>
<evidence type="ECO:0000259" key="1">
    <source>
        <dbReference type="Pfam" id="PF13966"/>
    </source>
</evidence>
<comment type="caution">
    <text evidence="2">The sequence shown here is derived from an EMBL/GenBank/DDBJ whole genome shotgun (WGS) entry which is preliminary data.</text>
</comment>
<sequence>VVVLEESIDSWGWKWNNNGAFTVKTMYNHLHQCSRPISFVAVVFPMRLVWKVKIPMNIKLFFWSLILDKIPSKELLRIRGFDLYVVCSMCGHLEERLFHLFLHCSLALKVWKCLTTSRREGFEIILRSHTVKEALNDWPKRTNHNLGGRAWELLPYAIMWILWITRNELIFRDKTFTIRGICAKMKGVIYYWLGNWRGRQNYHFNNFIHNWDDLVKV</sequence>
<dbReference type="EMBL" id="JABWDY010033841">
    <property type="protein sequence ID" value="KAF5183162.1"/>
    <property type="molecule type" value="Genomic_DNA"/>
</dbReference>
<evidence type="ECO:0000313" key="2">
    <source>
        <dbReference type="EMBL" id="KAF5183162.1"/>
    </source>
</evidence>
<protein>
    <recommendedName>
        <fullName evidence="1">Reverse transcriptase zinc-binding domain-containing protein</fullName>
    </recommendedName>
</protein>
<organism evidence="2 3">
    <name type="scientific">Thalictrum thalictroides</name>
    <name type="common">Rue-anemone</name>
    <name type="synonym">Anemone thalictroides</name>
    <dbReference type="NCBI Taxonomy" id="46969"/>
    <lineage>
        <taxon>Eukaryota</taxon>
        <taxon>Viridiplantae</taxon>
        <taxon>Streptophyta</taxon>
        <taxon>Embryophyta</taxon>
        <taxon>Tracheophyta</taxon>
        <taxon>Spermatophyta</taxon>
        <taxon>Magnoliopsida</taxon>
        <taxon>Ranunculales</taxon>
        <taxon>Ranunculaceae</taxon>
        <taxon>Thalictroideae</taxon>
        <taxon>Thalictrum</taxon>
    </lineage>
</organism>
<evidence type="ECO:0000313" key="3">
    <source>
        <dbReference type="Proteomes" id="UP000554482"/>
    </source>
</evidence>
<reference evidence="2 3" key="1">
    <citation type="submission" date="2020-06" db="EMBL/GenBank/DDBJ databases">
        <title>Transcriptomic and genomic resources for Thalictrum thalictroides and T. hernandezii: Facilitating candidate gene discovery in an emerging model plant lineage.</title>
        <authorList>
            <person name="Arias T."/>
            <person name="Riano-Pachon D.M."/>
            <person name="Di Stilio V.S."/>
        </authorList>
    </citation>
    <scope>NUCLEOTIDE SEQUENCE [LARGE SCALE GENOMIC DNA]</scope>
    <source>
        <strain evidence="3">cv. WT478/WT964</strain>
        <tissue evidence="2">Leaves</tissue>
    </source>
</reference>
<gene>
    <name evidence="2" type="ORF">FRX31_027250</name>
</gene>
<dbReference type="InterPro" id="IPR026960">
    <property type="entry name" value="RVT-Znf"/>
</dbReference>
<accession>A0A7J6VFR6</accession>
<dbReference type="AlphaFoldDB" id="A0A7J6VFR6"/>
<dbReference type="Pfam" id="PF13966">
    <property type="entry name" value="zf-RVT"/>
    <property type="match status" value="1"/>
</dbReference>